<dbReference type="EMBL" id="LEKT01000010">
    <property type="protein sequence ID" value="KMO87081.1"/>
    <property type="molecule type" value="Genomic_DNA"/>
</dbReference>
<evidence type="ECO:0000259" key="3">
    <source>
        <dbReference type="Pfam" id="PF25137"/>
    </source>
</evidence>
<keyword evidence="5" id="KW-1185">Reference proteome</keyword>
<dbReference type="FunFam" id="1.20.1090.10:FF:000001">
    <property type="entry name" value="Aldehyde-alcohol dehydrogenase"/>
    <property type="match status" value="1"/>
</dbReference>
<dbReference type="STRING" id="39029.BSR42_07305"/>
<organism evidence="4 5">
    <name type="scientific">Megasphaera cerevisiae DSM 20462</name>
    <dbReference type="NCBI Taxonomy" id="1122219"/>
    <lineage>
        <taxon>Bacteria</taxon>
        <taxon>Bacillati</taxon>
        <taxon>Bacillota</taxon>
        <taxon>Negativicutes</taxon>
        <taxon>Veillonellales</taxon>
        <taxon>Veillonellaceae</taxon>
        <taxon>Megasphaera</taxon>
    </lineage>
</organism>
<dbReference type="Proteomes" id="UP000036503">
    <property type="component" value="Unassembled WGS sequence"/>
</dbReference>
<evidence type="ECO:0000313" key="5">
    <source>
        <dbReference type="Proteomes" id="UP000036503"/>
    </source>
</evidence>
<dbReference type="SUPFAM" id="SSF56796">
    <property type="entry name" value="Dehydroquinate synthase-like"/>
    <property type="match status" value="1"/>
</dbReference>
<dbReference type="CDD" id="cd08180">
    <property type="entry name" value="PDD"/>
    <property type="match status" value="1"/>
</dbReference>
<dbReference type="RefSeq" id="WP_048513698.1">
    <property type="nucleotide sequence ID" value="NZ_FUXD01000014.1"/>
</dbReference>
<dbReference type="OrthoDB" id="9804734at2"/>
<dbReference type="Pfam" id="PF00465">
    <property type="entry name" value="Fe-ADH"/>
    <property type="match status" value="1"/>
</dbReference>
<feature type="domain" description="Fe-containing alcohol dehydrogenase-like C-terminal" evidence="3">
    <location>
        <begin position="171"/>
        <end position="374"/>
    </location>
</feature>
<name>A0A0J6ZQ76_9FIRM</name>
<evidence type="ECO:0000313" key="4">
    <source>
        <dbReference type="EMBL" id="KMO87081.1"/>
    </source>
</evidence>
<dbReference type="PROSITE" id="PS00060">
    <property type="entry name" value="ADH_IRON_2"/>
    <property type="match status" value="1"/>
</dbReference>
<feature type="domain" description="Alcohol dehydrogenase iron-type/glycerol dehydrogenase GldA" evidence="2">
    <location>
        <begin position="8"/>
        <end position="160"/>
    </location>
</feature>
<dbReference type="InterPro" id="IPR001670">
    <property type="entry name" value="ADH_Fe/GldA"/>
</dbReference>
<proteinExistence type="predicted"/>
<reference evidence="4 5" key="1">
    <citation type="submission" date="2015-06" db="EMBL/GenBank/DDBJ databases">
        <title>Draft genome sequence of beer spoilage bacterium Megasphaera cerevisiae type strain 20462.</title>
        <authorList>
            <person name="Kutumbaka K."/>
            <person name="Pasmowitz J."/>
            <person name="Mategko J."/>
            <person name="Reyes D."/>
            <person name="Friedrich A."/>
            <person name="Han S."/>
            <person name="Martens-Habbena W."/>
            <person name="Neal-McKinney J."/>
            <person name="Janagama H.K."/>
            <person name="Nadala C."/>
            <person name="Samadpour M."/>
        </authorList>
    </citation>
    <scope>NUCLEOTIDE SEQUENCE [LARGE SCALE GENOMIC DNA]</scope>
    <source>
        <strain evidence="4 5">DSM 20462</strain>
    </source>
</reference>
<dbReference type="Gene3D" id="3.40.50.1970">
    <property type="match status" value="1"/>
</dbReference>
<dbReference type="InterPro" id="IPR018211">
    <property type="entry name" value="ADH_Fe_CS"/>
</dbReference>
<dbReference type="Pfam" id="PF25137">
    <property type="entry name" value="ADH_Fe_C"/>
    <property type="match status" value="1"/>
</dbReference>
<dbReference type="PROSITE" id="PS00913">
    <property type="entry name" value="ADH_IRON_1"/>
    <property type="match status" value="1"/>
</dbReference>
<dbReference type="GO" id="GO:0004022">
    <property type="term" value="F:alcohol dehydrogenase (NAD+) activity"/>
    <property type="evidence" value="ECO:0007669"/>
    <property type="project" value="TreeGrafter"/>
</dbReference>
<dbReference type="InParanoid" id="A0A0J6ZQ76"/>
<evidence type="ECO:0000256" key="1">
    <source>
        <dbReference type="ARBA" id="ARBA00023002"/>
    </source>
</evidence>
<dbReference type="PANTHER" id="PTHR11496">
    <property type="entry name" value="ALCOHOL DEHYDROGENASE"/>
    <property type="match status" value="1"/>
</dbReference>
<dbReference type="AlphaFoldDB" id="A0A0J6ZQ76"/>
<dbReference type="GO" id="GO:0046872">
    <property type="term" value="F:metal ion binding"/>
    <property type="evidence" value="ECO:0007669"/>
    <property type="project" value="InterPro"/>
</dbReference>
<dbReference type="Gene3D" id="1.20.1090.10">
    <property type="entry name" value="Dehydroquinate synthase-like - alpha domain"/>
    <property type="match status" value="1"/>
</dbReference>
<comment type="caution">
    <text evidence="4">The sequence shown here is derived from an EMBL/GenBank/DDBJ whole genome shotgun (WGS) entry which is preliminary data.</text>
</comment>
<keyword evidence="1" id="KW-0560">Oxidoreductase</keyword>
<accession>A0A0J6ZQ76</accession>
<protein>
    <submittedName>
        <fullName evidence="4">Uncharacterized protein</fullName>
    </submittedName>
</protein>
<sequence>MAICQIVTKVISGENSLATLQTYRNERVLIVCDKFLNDNGTIELVTNNLDSSNTVTVFDGTVPDPTLGVIAKGVEAAITLQPTILIGFGGGAAIDTAKGVVYFSVSGKAVIKKPSFIAIPTTSGTGSEMTAFAVFTDDQEKRKIALIDDLMYADIAILDPHLTLTVPPAITANTGFDVITHAIESYVSVSASNFTDGVSCKSFEIALQALPKCYHYGANIKARKEMLTASNLAGTAFNLSGLGMAHSLAHQLGGMLHVPHGLACAIFLRASIAYNSQDVAVEAKYADLAYKIGIAPRTMLPSVAVQALCAVLSALMDDMSMPKRVSDLPKAVSRSEYEAMIPQMAENALQDRCLPENRRPLTYNAAVELLKNAY</sequence>
<dbReference type="InterPro" id="IPR056798">
    <property type="entry name" value="ADH_Fe_C"/>
</dbReference>
<gene>
    <name evidence="4" type="ORF">AB840_04775</name>
</gene>
<dbReference type="InterPro" id="IPR039697">
    <property type="entry name" value="Alcohol_dehydrogenase_Fe"/>
</dbReference>
<dbReference type="PANTHER" id="PTHR11496:SF83">
    <property type="entry name" value="HYDROXYACID-OXOACID TRANSHYDROGENASE, MITOCHONDRIAL"/>
    <property type="match status" value="1"/>
</dbReference>
<evidence type="ECO:0000259" key="2">
    <source>
        <dbReference type="Pfam" id="PF00465"/>
    </source>
</evidence>
<dbReference type="PATRIC" id="fig|1122219.3.peg.3470"/>
<dbReference type="FunFam" id="3.40.50.1970:FF:000003">
    <property type="entry name" value="Alcohol dehydrogenase, iron-containing"/>
    <property type="match status" value="1"/>
</dbReference>